<dbReference type="SUPFAM" id="SSF52540">
    <property type="entry name" value="P-loop containing nucleoside triphosphate hydrolases"/>
    <property type="match status" value="3"/>
</dbReference>
<dbReference type="CDD" id="cd17991">
    <property type="entry name" value="DEXHc_TRCF"/>
    <property type="match status" value="1"/>
</dbReference>
<dbReference type="Pfam" id="PF03461">
    <property type="entry name" value="TRCF"/>
    <property type="match status" value="1"/>
</dbReference>
<dbReference type="SUPFAM" id="SSF143517">
    <property type="entry name" value="TRCF domain-like"/>
    <property type="match status" value="1"/>
</dbReference>
<dbReference type="InterPro" id="IPR036101">
    <property type="entry name" value="CarD-like/TRCF_RID_sf"/>
</dbReference>
<evidence type="ECO:0000256" key="8">
    <source>
        <dbReference type="ARBA" id="ARBA00023204"/>
    </source>
</evidence>
<comment type="similarity">
    <text evidence="9">In the N-terminal section; belongs to the UvrB family.</text>
</comment>
<keyword evidence="5" id="KW-0347">Helicase</keyword>
<dbReference type="Gene3D" id="2.40.10.170">
    <property type="match status" value="1"/>
</dbReference>
<dbReference type="PANTHER" id="PTHR47964:SF1">
    <property type="entry name" value="ATP-DEPENDENT DNA HELICASE HOMOLOG RECG, CHLOROPLASTIC"/>
    <property type="match status" value="1"/>
</dbReference>
<evidence type="ECO:0000256" key="4">
    <source>
        <dbReference type="ARBA" id="ARBA00022801"/>
    </source>
</evidence>
<keyword evidence="7 9" id="KW-0238">DNA-binding</keyword>
<protein>
    <recommendedName>
        <fullName evidence="9">Transcription-repair-coupling factor</fullName>
        <shortName evidence="9">TRCF</shortName>
        <ecNumber evidence="9">3.6.4.-</ecNumber>
    </recommendedName>
</protein>
<dbReference type="InterPro" id="IPR005118">
    <property type="entry name" value="TRCF_C"/>
</dbReference>
<dbReference type="Pfam" id="PF02559">
    <property type="entry name" value="CarD_TRCF_RID"/>
    <property type="match status" value="1"/>
</dbReference>
<evidence type="ECO:0000256" key="6">
    <source>
        <dbReference type="ARBA" id="ARBA00022840"/>
    </source>
</evidence>
<dbReference type="InterPro" id="IPR041471">
    <property type="entry name" value="UvrB_inter"/>
</dbReference>
<dbReference type="SMART" id="SM00490">
    <property type="entry name" value="HELICc"/>
    <property type="match status" value="1"/>
</dbReference>
<dbReference type="AlphaFoldDB" id="A0A9D9HAW5"/>
<dbReference type="GO" id="GO:0000716">
    <property type="term" value="P:transcription-coupled nucleotide-excision repair, DNA damage recognition"/>
    <property type="evidence" value="ECO:0007669"/>
    <property type="project" value="UniProtKB-UniRule"/>
</dbReference>
<keyword evidence="8 9" id="KW-0234">DNA repair</keyword>
<evidence type="ECO:0000259" key="10">
    <source>
        <dbReference type="PROSITE" id="PS51192"/>
    </source>
</evidence>
<reference evidence="12" key="1">
    <citation type="submission" date="2020-10" db="EMBL/GenBank/DDBJ databases">
        <authorList>
            <person name="Gilroy R."/>
        </authorList>
    </citation>
    <scope>NUCLEOTIDE SEQUENCE</scope>
    <source>
        <strain evidence="12">11167</strain>
    </source>
</reference>
<proteinExistence type="inferred from homology"/>
<evidence type="ECO:0000256" key="5">
    <source>
        <dbReference type="ARBA" id="ARBA00022806"/>
    </source>
</evidence>
<dbReference type="GO" id="GO:0003684">
    <property type="term" value="F:damaged DNA binding"/>
    <property type="evidence" value="ECO:0007669"/>
    <property type="project" value="InterPro"/>
</dbReference>
<dbReference type="InterPro" id="IPR037235">
    <property type="entry name" value="TRCF-like_C_D7"/>
</dbReference>
<keyword evidence="1 9" id="KW-0963">Cytoplasm</keyword>
<comment type="similarity">
    <text evidence="9">In the C-terminal section; belongs to the helicase family. RecG subfamily.</text>
</comment>
<dbReference type="InterPro" id="IPR047112">
    <property type="entry name" value="RecG/Mfd"/>
</dbReference>
<dbReference type="GO" id="GO:0003678">
    <property type="term" value="F:DNA helicase activity"/>
    <property type="evidence" value="ECO:0007669"/>
    <property type="project" value="TreeGrafter"/>
</dbReference>
<dbReference type="Gene3D" id="3.40.50.300">
    <property type="entry name" value="P-loop containing nucleotide triphosphate hydrolases"/>
    <property type="match status" value="2"/>
</dbReference>
<keyword evidence="4 9" id="KW-0378">Hydrolase</keyword>
<dbReference type="EMBL" id="JADIMU010000024">
    <property type="protein sequence ID" value="MBO8442862.1"/>
    <property type="molecule type" value="Genomic_DNA"/>
</dbReference>
<evidence type="ECO:0000259" key="11">
    <source>
        <dbReference type="PROSITE" id="PS51194"/>
    </source>
</evidence>
<dbReference type="GO" id="GO:0016787">
    <property type="term" value="F:hydrolase activity"/>
    <property type="evidence" value="ECO:0007669"/>
    <property type="project" value="UniProtKB-KW"/>
</dbReference>
<dbReference type="SMART" id="SM00982">
    <property type="entry name" value="TRCF"/>
    <property type="match status" value="1"/>
</dbReference>
<dbReference type="Pfam" id="PF17757">
    <property type="entry name" value="UvrB_inter"/>
    <property type="match status" value="1"/>
</dbReference>
<dbReference type="EC" id="3.6.4.-" evidence="9"/>
<organism evidence="12 13">
    <name type="scientific">Candidatus Aphodenecus pullistercoris</name>
    <dbReference type="NCBI Taxonomy" id="2840669"/>
    <lineage>
        <taxon>Bacteria</taxon>
        <taxon>Pseudomonadati</taxon>
        <taxon>Spirochaetota</taxon>
        <taxon>Spirochaetia</taxon>
        <taxon>Spirochaetales</taxon>
        <taxon>Candidatus Aphodenecus</taxon>
    </lineage>
</organism>
<dbReference type="InterPro" id="IPR004576">
    <property type="entry name" value="Mfd"/>
</dbReference>
<dbReference type="InterPro" id="IPR014001">
    <property type="entry name" value="Helicase_ATP-bd"/>
</dbReference>
<dbReference type="PROSITE" id="PS51194">
    <property type="entry name" value="HELICASE_CTER"/>
    <property type="match status" value="1"/>
</dbReference>
<dbReference type="InterPro" id="IPR001650">
    <property type="entry name" value="Helicase_C-like"/>
</dbReference>
<evidence type="ECO:0000256" key="2">
    <source>
        <dbReference type="ARBA" id="ARBA00022741"/>
    </source>
</evidence>
<dbReference type="PROSITE" id="PS51192">
    <property type="entry name" value="HELICASE_ATP_BIND_1"/>
    <property type="match status" value="1"/>
</dbReference>
<dbReference type="SUPFAM" id="SSF141259">
    <property type="entry name" value="CarD-like"/>
    <property type="match status" value="1"/>
</dbReference>
<accession>A0A9D9HAW5</accession>
<gene>
    <name evidence="9 12" type="primary">mfd</name>
    <name evidence="12" type="ORF">IAC42_03800</name>
</gene>
<evidence type="ECO:0000313" key="13">
    <source>
        <dbReference type="Proteomes" id="UP000823633"/>
    </source>
</evidence>
<dbReference type="HAMAP" id="MF_00969">
    <property type="entry name" value="TRCF"/>
    <property type="match status" value="1"/>
</dbReference>
<dbReference type="InterPro" id="IPR011545">
    <property type="entry name" value="DEAD/DEAH_box_helicase_dom"/>
</dbReference>
<dbReference type="SMART" id="SM00487">
    <property type="entry name" value="DEXDc"/>
    <property type="match status" value="1"/>
</dbReference>
<dbReference type="Gene3D" id="3.30.2060.10">
    <property type="entry name" value="Penicillin-binding protein 1b domain"/>
    <property type="match status" value="1"/>
</dbReference>
<evidence type="ECO:0000256" key="1">
    <source>
        <dbReference type="ARBA" id="ARBA00022490"/>
    </source>
</evidence>
<sequence length="1079" mass="122211">MENFGAITESYIRDSEAYKRLRGNEEISVNNLDGYPLSRAVKLWQQRLQGRLVVVAPTEEGAQAIAEDLGDTPSLRTVLFPTSGKLLYSPYSSTPQEVRQARALDDVASLTSGVIVTSVRAFACPVIAARSLAQLTVRLRLHDHYDPIALAERLGQAGYSKASSCYEMGTFSLKGEVMEVYPYTSDYPVRIHADWDEISRISYYDPASQQTVRTASSLSLSLSGDAKSIETTSFMSYLQEGDYLFLVGWQRCETCWKALQEEAKSLFKAAYAQDASAPVPDALLTSPLDWYAKKKAKTVVHDIRQGDSYHFDIGASRSFFGNVKLFKEELEGMLENQWNVVVAVPSLVQKERMEGILCDYSKVEIVTAEISHGFSIDSRRLFVILDQEIFSRRPVRRQQAMVKVASQAIDSFVDLKEGDYVVHANYGIGQFVRIERAKTSRAERDYIKIRYANDEYLYVPIEQANLVQRYIGNDGRAPKLDSMGGSGWTKKKERAIKSAQELAGQLIKLYAQRQNSYGIPFEKDTDFQLQFEASFPFTETPDQLKCVDDIKKDMESDHIMDRLVCGDVGYGKTEIAFRAAFKAVMSGRQVAFLAPTTILAEQHWRKFRERCEDFAVNSEMLSRIVPAAKVRKILADLKEGRVDVLFGTHKILQKNVVFKRLGLLVIDEEQRFGVKDKERIKQMKVNVDCLTLSATPIPRTLYMSLLKVRDMSLLTTAPRERLPVKTVIGDFNMARVVEAVRRELARGGQVFYLHNRIQDLDEVAWQLHAQIPEAIIESAHGQMESDELEDIMHRFVYGGIQVLVSTTIIENGIDIPNVNTIIIDEAQRFGLAQLYQLRGRVGRSDRQAYCYLMYPDESALNDDAIKRLRVLSEHTDLGSGFKVAMKDMEIRGAGNILGQEQSGQMEAVGLDMYMKILDEEIQRQISGGASSPEREVYLELDYSGFIPDDYIRDPSLKFEMYKKISSVKTGFELDALRGEMEDRFGAIPDEVENLLCIAQIRIVCRRLEIYHLSESRGVVQLEFSHFAAINPDKIINLLKLSKGRVKMDAARPNYMKMTTDAVSLRDKAVFILDTLRRLE</sequence>
<dbReference type="GO" id="GO:0006355">
    <property type="term" value="P:regulation of DNA-templated transcription"/>
    <property type="evidence" value="ECO:0007669"/>
    <property type="project" value="UniProtKB-UniRule"/>
</dbReference>
<dbReference type="SMART" id="SM01058">
    <property type="entry name" value="CarD_TRCF"/>
    <property type="match status" value="1"/>
</dbReference>
<dbReference type="GO" id="GO:0005737">
    <property type="term" value="C:cytoplasm"/>
    <property type="evidence" value="ECO:0007669"/>
    <property type="project" value="UniProtKB-SubCell"/>
</dbReference>
<reference evidence="12" key="2">
    <citation type="journal article" date="2021" name="PeerJ">
        <title>Extensive microbial diversity within the chicken gut microbiome revealed by metagenomics and culture.</title>
        <authorList>
            <person name="Gilroy R."/>
            <person name="Ravi A."/>
            <person name="Getino M."/>
            <person name="Pursley I."/>
            <person name="Horton D.L."/>
            <person name="Alikhan N.F."/>
            <person name="Baker D."/>
            <person name="Gharbi K."/>
            <person name="Hall N."/>
            <person name="Watson M."/>
            <person name="Adriaenssens E.M."/>
            <person name="Foster-Nyarko E."/>
            <person name="Jarju S."/>
            <person name="Secka A."/>
            <person name="Antonio M."/>
            <person name="Oren A."/>
            <person name="Chaudhuri R.R."/>
            <person name="La Ragione R."/>
            <person name="Hildebrand F."/>
            <person name="Pallen M.J."/>
        </authorList>
    </citation>
    <scope>NUCLEOTIDE SEQUENCE</scope>
    <source>
        <strain evidence="12">11167</strain>
    </source>
</reference>
<keyword evidence="6 9" id="KW-0067">ATP-binding</keyword>
<name>A0A9D9HAW5_9SPIR</name>
<evidence type="ECO:0000256" key="3">
    <source>
        <dbReference type="ARBA" id="ARBA00022763"/>
    </source>
</evidence>
<dbReference type="Gene3D" id="3.40.50.11180">
    <property type="match status" value="1"/>
</dbReference>
<comment type="function">
    <text evidence="9">Couples transcription and DNA repair by recognizing RNA polymerase (RNAP) stalled at DNA lesions. Mediates ATP-dependent release of RNAP and its truncated transcript from the DNA, and recruitment of nucleotide excision repair machinery to the damaged site.</text>
</comment>
<dbReference type="PANTHER" id="PTHR47964">
    <property type="entry name" value="ATP-DEPENDENT DNA HELICASE HOMOLOG RECG, CHLOROPLASTIC"/>
    <property type="match status" value="1"/>
</dbReference>
<dbReference type="Pfam" id="PF00271">
    <property type="entry name" value="Helicase_C"/>
    <property type="match status" value="1"/>
</dbReference>
<evidence type="ECO:0000256" key="7">
    <source>
        <dbReference type="ARBA" id="ARBA00023125"/>
    </source>
</evidence>
<comment type="subcellular location">
    <subcellularLocation>
        <location evidence="9">Cytoplasm</location>
    </subcellularLocation>
</comment>
<dbReference type="Pfam" id="PF00270">
    <property type="entry name" value="DEAD"/>
    <property type="match status" value="1"/>
</dbReference>
<evidence type="ECO:0000313" key="12">
    <source>
        <dbReference type="EMBL" id="MBO8442862.1"/>
    </source>
</evidence>
<dbReference type="GO" id="GO:0005524">
    <property type="term" value="F:ATP binding"/>
    <property type="evidence" value="ECO:0007669"/>
    <property type="project" value="UniProtKB-UniRule"/>
</dbReference>
<feature type="domain" description="Helicase ATP-binding" evidence="10">
    <location>
        <begin position="553"/>
        <end position="714"/>
    </location>
</feature>
<comment type="caution">
    <text evidence="12">The sequence shown here is derived from an EMBL/GenBank/DDBJ whole genome shotgun (WGS) entry which is preliminary data.</text>
</comment>
<dbReference type="NCBIfam" id="TIGR00580">
    <property type="entry name" value="mfd"/>
    <property type="match status" value="1"/>
</dbReference>
<dbReference type="InterPro" id="IPR003711">
    <property type="entry name" value="CarD-like/TRCF_RID"/>
</dbReference>
<evidence type="ECO:0000256" key="9">
    <source>
        <dbReference type="HAMAP-Rule" id="MF_00969"/>
    </source>
</evidence>
<dbReference type="Gene3D" id="3.90.1150.50">
    <property type="entry name" value="Transcription-repair-coupling factor, D7 domain"/>
    <property type="match status" value="1"/>
</dbReference>
<keyword evidence="3 9" id="KW-0227">DNA damage</keyword>
<dbReference type="InterPro" id="IPR027417">
    <property type="entry name" value="P-loop_NTPase"/>
</dbReference>
<keyword evidence="2 9" id="KW-0547">Nucleotide-binding</keyword>
<feature type="domain" description="Helicase C-terminal" evidence="11">
    <location>
        <begin position="732"/>
        <end position="889"/>
    </location>
</feature>
<dbReference type="Proteomes" id="UP000823633">
    <property type="component" value="Unassembled WGS sequence"/>
</dbReference>